<reference evidence="2" key="1">
    <citation type="submission" date="2018-10" db="EMBL/GenBank/DDBJ databases">
        <title>Hidden diversity of soil giant viruses.</title>
        <authorList>
            <person name="Schulz F."/>
            <person name="Alteio L."/>
            <person name="Goudeau D."/>
            <person name="Ryan E.M."/>
            <person name="Malmstrom R.R."/>
            <person name="Blanchard J."/>
            <person name="Woyke T."/>
        </authorList>
    </citation>
    <scope>NUCLEOTIDE SEQUENCE</scope>
    <source>
        <strain evidence="2">SAV1</strain>
    </source>
</reference>
<proteinExistence type="predicted"/>
<organism evidence="2">
    <name type="scientific">Satyrvirus sp</name>
    <dbReference type="NCBI Taxonomy" id="2487771"/>
    <lineage>
        <taxon>Viruses</taxon>
        <taxon>Varidnaviria</taxon>
        <taxon>Bamfordvirae</taxon>
        <taxon>Nucleocytoviricota</taxon>
        <taxon>Megaviricetes</taxon>
        <taxon>Imitervirales</taxon>
        <taxon>Mimiviridae</taxon>
        <taxon>Megamimivirinae</taxon>
    </lineage>
</organism>
<protein>
    <submittedName>
        <fullName evidence="2">Uncharacterized protein</fullName>
    </submittedName>
</protein>
<gene>
    <name evidence="2" type="ORF">Satyrvirus2_70</name>
</gene>
<name>A0A3G5AI22_9VIRU</name>
<sequence>MDLKQCSDGDPDFFTCNSCNEKKSFTEFPSIKKVCRICIQKKADKNPSIYINEIIKKIMDRISYNLSNRSSCSSFDITPTDVISKYYEQKERCLVCNEKMTLVLVRSEVMRDLYPNNLVIRLLNKNKAYSTSNFDLVCIEHVEPDECPGFLKICDSKKRKREPEEENQSPVSQETNDQQFSQETNDQPSPVENWLLVPQGTNVQPSPAENWLLNYWFPQETNNQPSPADNWLLGLPGIIESSTENNSQIFEQEEDGSQSGVWTSTFFGNSDEDFDQQLQQLKNGGVGVHWDPVFDRF</sequence>
<dbReference type="EMBL" id="MK072438">
    <property type="protein sequence ID" value="AYV85059.1"/>
    <property type="molecule type" value="Genomic_DNA"/>
</dbReference>
<accession>A0A3G5AI22</accession>
<evidence type="ECO:0000256" key="1">
    <source>
        <dbReference type="SAM" id="MobiDB-lite"/>
    </source>
</evidence>
<feature type="compositionally biased region" description="Polar residues" evidence="1">
    <location>
        <begin position="168"/>
        <end position="190"/>
    </location>
</feature>
<evidence type="ECO:0000313" key="2">
    <source>
        <dbReference type="EMBL" id="AYV85059.1"/>
    </source>
</evidence>
<feature type="region of interest" description="Disordered" evidence="1">
    <location>
        <begin position="158"/>
        <end position="193"/>
    </location>
</feature>